<gene>
    <name evidence="1" type="ORF">G7Y89_g2017</name>
</gene>
<keyword evidence="2" id="KW-1185">Reference proteome</keyword>
<reference evidence="1 2" key="1">
    <citation type="submission" date="2020-03" db="EMBL/GenBank/DDBJ databases">
        <title>Draft Genome Sequence of Cudoniella acicularis.</title>
        <authorList>
            <person name="Buettner E."/>
            <person name="Kellner H."/>
        </authorList>
    </citation>
    <scope>NUCLEOTIDE SEQUENCE [LARGE SCALE GENOMIC DNA]</scope>
    <source>
        <strain evidence="1 2">DSM 108380</strain>
    </source>
</reference>
<sequence>MVSQQTSFYFVENYKVKRPKENEKTGDIILAGFMAQDLGFLNNLTREARQEVFRHLILIPEVNLAELATFTASNASTRTPPQDQKTYYLLEKIPPEIRKQIFSYLLIITHCWVIEPRSRKTTQALFFKSGRSDLLEILELQYQPIAKASATLANFIKEQKRPHKLLAVHGRRGKERLHVSKRTLAEGILYLEKYPVAFKNAHFPTVDLRADYKLYQKLFNNYYYSICPAESAIKRLNTLLDDEEYADFYDLFRQAVDNLDTHCLTIRKARTELFK</sequence>
<dbReference type="AlphaFoldDB" id="A0A8H4RX25"/>
<organism evidence="1 2">
    <name type="scientific">Cudoniella acicularis</name>
    <dbReference type="NCBI Taxonomy" id="354080"/>
    <lineage>
        <taxon>Eukaryota</taxon>
        <taxon>Fungi</taxon>
        <taxon>Dikarya</taxon>
        <taxon>Ascomycota</taxon>
        <taxon>Pezizomycotina</taxon>
        <taxon>Leotiomycetes</taxon>
        <taxon>Helotiales</taxon>
        <taxon>Tricladiaceae</taxon>
        <taxon>Cudoniella</taxon>
    </lineage>
</organism>
<dbReference type="EMBL" id="JAAMPI010000084">
    <property type="protein sequence ID" value="KAF4636067.1"/>
    <property type="molecule type" value="Genomic_DNA"/>
</dbReference>
<evidence type="ECO:0000313" key="2">
    <source>
        <dbReference type="Proteomes" id="UP000566819"/>
    </source>
</evidence>
<protein>
    <submittedName>
        <fullName evidence="1">Uncharacterized protein</fullName>
    </submittedName>
</protein>
<proteinExistence type="predicted"/>
<comment type="caution">
    <text evidence="1">The sequence shown here is derived from an EMBL/GenBank/DDBJ whole genome shotgun (WGS) entry which is preliminary data.</text>
</comment>
<accession>A0A8H4RX25</accession>
<evidence type="ECO:0000313" key="1">
    <source>
        <dbReference type="EMBL" id="KAF4636067.1"/>
    </source>
</evidence>
<name>A0A8H4RX25_9HELO</name>
<dbReference type="Proteomes" id="UP000566819">
    <property type="component" value="Unassembled WGS sequence"/>
</dbReference>